<protein>
    <submittedName>
        <fullName evidence="3">Sulfotransferase</fullName>
    </submittedName>
</protein>
<dbReference type="Pfam" id="PF13469">
    <property type="entry name" value="Sulfotransfer_3"/>
    <property type="match status" value="1"/>
</dbReference>
<sequence length="647" mass="73995">MLQQIQALVKSGDILTAWQHLQRIKQDELDEQTLYLSAVCNRYLNNPTCALNYLDSLLKLDPTHARAYQEQGYNLLLLNKANDALKALNKAVKLNPSLTAAWCKLAEIYTHNQQTQLADNARANAVYYQSLPLHIRSGYSKLYDGDIAQAQRLCQTYLQHQPDHPDAMRLLAQVAQYNGHNDKAEFILDSARLISPGNLFVQYDLTIVYQNRQKFVEAYELASSLVKAAPESISFMLCCANQAAAVNQYAEAERMYLQVLSQLEKSSVDYSEVAIALGHLYKMLGKTAQAIDYYKQAYINNLDCTDAFWSLANLKNYQFTQGEFQLMLQTLELGYLSKQQQCLLSFALAHAFEAKKNYQRAACFYQSANHLRLSELNYNNQKHVEDIINQQCIYPESLFLNSPASAKATATPIFIVGLPRAGSTLLEQILASHSKVCATMELPYIMQMAYQLEKQAAESNAELTSYIASLSEGDKQQLGQTYLQKTAIYRDGSDYFIDKMPNNFKHVGLIKLILPQAKIIDVRRNLQDACMANYKQYYAQGQHFSYHLKHCANFYRGYQTLMDYWQSLFKQDLLTLEYEHLVAQPQQSISQIVEMLGIEFEPTMLHFYQTERAVKTPSSEQVRQPLYHSSINAWQNFALYLPELNNL</sequence>
<dbReference type="STRING" id="1328313.DS2_16434"/>
<dbReference type="PANTHER" id="PTHR12788">
    <property type="entry name" value="PROTEIN-TYROSINE SULFOTRANSFERASE 2"/>
    <property type="match status" value="1"/>
</dbReference>
<reference evidence="3 4" key="1">
    <citation type="journal article" date="2014" name="Genome Announc.">
        <title>Draft Genome Sequence of the Agar-Degrading Bacterium Catenovulum sp. Strain DS-2, Isolated from Intestines of Haliotis diversicolor.</title>
        <authorList>
            <person name="Shan D."/>
            <person name="Li X."/>
            <person name="Gu Z."/>
            <person name="Wei G."/>
            <person name="Gao Z."/>
            <person name="Shao Z."/>
        </authorList>
    </citation>
    <scope>NUCLEOTIDE SEQUENCE [LARGE SCALE GENOMIC DNA]</scope>
    <source>
        <strain evidence="3 4">DS-2</strain>
    </source>
</reference>
<feature type="repeat" description="TPR" evidence="2">
    <location>
        <begin position="65"/>
        <end position="98"/>
    </location>
</feature>
<dbReference type="GO" id="GO:0008476">
    <property type="term" value="F:protein-tyrosine sulfotransferase activity"/>
    <property type="evidence" value="ECO:0007669"/>
    <property type="project" value="InterPro"/>
</dbReference>
<evidence type="ECO:0000313" key="4">
    <source>
        <dbReference type="Proteomes" id="UP000019276"/>
    </source>
</evidence>
<dbReference type="AlphaFoldDB" id="W7QT78"/>
<dbReference type="Gene3D" id="3.40.50.300">
    <property type="entry name" value="P-loop containing nucleotide triphosphate hydrolases"/>
    <property type="match status" value="1"/>
</dbReference>
<proteinExistence type="predicted"/>
<dbReference type="InterPro" id="IPR011990">
    <property type="entry name" value="TPR-like_helical_dom_sf"/>
</dbReference>
<evidence type="ECO:0000256" key="2">
    <source>
        <dbReference type="PROSITE-ProRule" id="PRU00339"/>
    </source>
</evidence>
<dbReference type="Proteomes" id="UP000019276">
    <property type="component" value="Unassembled WGS sequence"/>
</dbReference>
<dbReference type="InterPro" id="IPR019734">
    <property type="entry name" value="TPR_rpt"/>
</dbReference>
<dbReference type="PROSITE" id="PS50005">
    <property type="entry name" value="TPR"/>
    <property type="match status" value="1"/>
</dbReference>
<organism evidence="3 4">
    <name type="scientific">Catenovulum agarivorans DS-2</name>
    <dbReference type="NCBI Taxonomy" id="1328313"/>
    <lineage>
        <taxon>Bacteria</taxon>
        <taxon>Pseudomonadati</taxon>
        <taxon>Pseudomonadota</taxon>
        <taxon>Gammaproteobacteria</taxon>
        <taxon>Alteromonadales</taxon>
        <taxon>Alteromonadaceae</taxon>
        <taxon>Catenovulum</taxon>
    </lineage>
</organism>
<dbReference type="InterPro" id="IPR026634">
    <property type="entry name" value="TPST-like"/>
</dbReference>
<keyword evidence="1 3" id="KW-0808">Transferase</keyword>
<dbReference type="eggNOG" id="COG0457">
    <property type="taxonomic scope" value="Bacteria"/>
</dbReference>
<accession>W7QT78</accession>
<name>W7QT78_9ALTE</name>
<dbReference type="Pfam" id="PF14559">
    <property type="entry name" value="TPR_19"/>
    <property type="match status" value="1"/>
</dbReference>
<evidence type="ECO:0000256" key="1">
    <source>
        <dbReference type="ARBA" id="ARBA00022679"/>
    </source>
</evidence>
<keyword evidence="2" id="KW-0802">TPR repeat</keyword>
<dbReference type="SUPFAM" id="SSF48452">
    <property type="entry name" value="TPR-like"/>
    <property type="match status" value="1"/>
</dbReference>
<dbReference type="InterPro" id="IPR027417">
    <property type="entry name" value="P-loop_NTPase"/>
</dbReference>
<dbReference type="OrthoDB" id="9815894at2"/>
<gene>
    <name evidence="3" type="ORF">DS2_16434</name>
</gene>
<dbReference type="PANTHER" id="PTHR12788:SF10">
    <property type="entry name" value="PROTEIN-TYROSINE SULFOTRANSFERASE"/>
    <property type="match status" value="1"/>
</dbReference>
<comment type="caution">
    <text evidence="3">The sequence shown here is derived from an EMBL/GenBank/DDBJ whole genome shotgun (WGS) entry which is preliminary data.</text>
</comment>
<dbReference type="SMART" id="SM00028">
    <property type="entry name" value="TPR"/>
    <property type="match status" value="5"/>
</dbReference>
<evidence type="ECO:0000313" key="3">
    <source>
        <dbReference type="EMBL" id="EWH08620.1"/>
    </source>
</evidence>
<dbReference type="EMBL" id="ARZY01000041">
    <property type="protein sequence ID" value="EWH08620.1"/>
    <property type="molecule type" value="Genomic_DNA"/>
</dbReference>
<dbReference type="Gene3D" id="1.25.40.10">
    <property type="entry name" value="Tetratricopeptide repeat domain"/>
    <property type="match status" value="3"/>
</dbReference>
<dbReference type="RefSeq" id="WP_035015999.1">
    <property type="nucleotide sequence ID" value="NZ_ARZY01000041.1"/>
</dbReference>
<keyword evidence="4" id="KW-1185">Reference proteome</keyword>
<dbReference type="PATRIC" id="fig|1328313.3.peg.3357"/>
<dbReference type="SUPFAM" id="SSF52540">
    <property type="entry name" value="P-loop containing nucleoside triphosphate hydrolases"/>
    <property type="match status" value="1"/>
</dbReference>